<feature type="binding site" evidence="6">
    <location>
        <position position="369"/>
    </location>
    <ligand>
        <name>Mg(2+)</name>
        <dbReference type="ChEBI" id="CHEBI:18420"/>
    </ligand>
</feature>
<dbReference type="PANTHER" id="PTHR30218:SF0">
    <property type="entry name" value="POLYPHOSPHATE KINASE"/>
    <property type="match status" value="1"/>
</dbReference>
<dbReference type="HAMAP" id="MF_00347">
    <property type="entry name" value="Polyphosphate_kinase"/>
    <property type="match status" value="1"/>
</dbReference>
<keyword evidence="6" id="KW-0460">Magnesium</keyword>
<evidence type="ECO:0000259" key="9">
    <source>
        <dbReference type="Pfam" id="PF13089"/>
    </source>
</evidence>
<evidence type="ECO:0000256" key="1">
    <source>
        <dbReference type="ARBA" id="ARBA00022553"/>
    </source>
</evidence>
<dbReference type="AlphaFoldDB" id="A0A9D1G587"/>
<dbReference type="InterPro" id="IPR036832">
    <property type="entry name" value="PPK_N_dom_sf"/>
</dbReference>
<comment type="function">
    <text evidence="6 7">Catalyzes the reversible transfer of the terminal phosphate of ATP to form a long-chain polyphosphate (polyP).</text>
</comment>
<comment type="catalytic activity">
    <reaction evidence="6 7">
        <text>[phosphate](n) + ATP = [phosphate](n+1) + ADP</text>
        <dbReference type="Rhea" id="RHEA:19573"/>
        <dbReference type="Rhea" id="RHEA-COMP:9859"/>
        <dbReference type="Rhea" id="RHEA-COMP:14280"/>
        <dbReference type="ChEBI" id="CHEBI:16838"/>
        <dbReference type="ChEBI" id="CHEBI:30616"/>
        <dbReference type="ChEBI" id="CHEBI:456216"/>
        <dbReference type="EC" id="2.7.4.1"/>
    </reaction>
</comment>
<feature type="active site" description="Phosphohistidine intermediate" evidence="6">
    <location>
        <position position="429"/>
    </location>
</feature>
<dbReference type="Pfam" id="PF17941">
    <property type="entry name" value="PP_kinase_C_1"/>
    <property type="match status" value="1"/>
</dbReference>
<dbReference type="SUPFAM" id="SSF56024">
    <property type="entry name" value="Phospholipase D/nuclease"/>
    <property type="match status" value="2"/>
</dbReference>
<feature type="binding site" evidence="6">
    <location>
        <position position="45"/>
    </location>
    <ligand>
        <name>ATP</name>
        <dbReference type="ChEBI" id="CHEBI:30616"/>
    </ligand>
</feature>
<dbReference type="InterPro" id="IPR036830">
    <property type="entry name" value="PP_kinase_middle_dom_sf"/>
</dbReference>
<feature type="domain" description="Polyphosphate kinase C-terminal" evidence="10">
    <location>
        <begin position="497"/>
        <end position="657"/>
    </location>
</feature>
<dbReference type="EMBL" id="DVJS01000067">
    <property type="protein sequence ID" value="HIS96919.1"/>
    <property type="molecule type" value="Genomic_DNA"/>
</dbReference>
<reference evidence="12" key="2">
    <citation type="journal article" date="2021" name="PeerJ">
        <title>Extensive microbial diversity within the chicken gut microbiome revealed by metagenomics and culture.</title>
        <authorList>
            <person name="Gilroy R."/>
            <person name="Ravi A."/>
            <person name="Getino M."/>
            <person name="Pursley I."/>
            <person name="Horton D.L."/>
            <person name="Alikhan N.F."/>
            <person name="Baker D."/>
            <person name="Gharbi K."/>
            <person name="Hall N."/>
            <person name="Watson M."/>
            <person name="Adriaenssens E.M."/>
            <person name="Foster-Nyarko E."/>
            <person name="Jarju S."/>
            <person name="Secka A."/>
            <person name="Antonio M."/>
            <person name="Oren A."/>
            <person name="Chaudhuri R.R."/>
            <person name="La Ragione R."/>
            <person name="Hildebrand F."/>
            <person name="Pallen M.J."/>
        </authorList>
    </citation>
    <scope>NUCLEOTIDE SEQUENCE</scope>
    <source>
        <strain evidence="12">ChiHecec3B27-6122</strain>
    </source>
</reference>
<dbReference type="GO" id="GO:0006799">
    <property type="term" value="P:polyphosphate biosynthetic process"/>
    <property type="evidence" value="ECO:0007669"/>
    <property type="project" value="UniProtKB-UniRule"/>
</dbReference>
<comment type="caution">
    <text evidence="12">The sequence shown here is derived from an EMBL/GenBank/DDBJ whole genome shotgun (WGS) entry which is preliminary data.</text>
</comment>
<accession>A0A9D1G587</accession>
<sequence length="705" mass="80550">MSEHNYMQDRELSWLAFNDRVLSEAMDETVPLLERLKFAAIFTSNLDEFFMIRVGSLYDLANLDPDTRDSRSGMTPKEQLSAIYEAVKPLYRKREHICAQLEQRLRSEGIVRLSARELRQDEKEFCDRYYAASMEPVVSPQIVDNLHPFPHFKNDLLHVGAWVERKGREMLAVIPMPEALPPVLFLPGQELRYIHTEDILLERVDGIFKNYRVLEKAVFRVTRNADISPEDEAFDIDSDDFRVAMRRAVRQRMRLAPVRLELSRKPCSAFLDYLKERLPVSGKQIFVTSAPLCLSHAYELMQRRPELCFEPFEPQEPAGISAVRSMTRQIQKRDLLLAYPFESMEPFLRLLRESARDPAVISIKMTIYRLASRARLVDYLCEAAERGKDVTVIIELRARFDELNNIDWSERLEEAGCSVIYGFEDYKIHSKLCLITRRERGEIRCITYAGTGNFNEKTAAQYTDLALLTADPAIGRDAAEFFKNMSIANLDGHYERLLVAPSGLNKGIIACMDREIAKGQRGRMLIKVNSITDTELIEKLREASQAGVQTVLIVRGICCILPGVPGETDGLRIVSIVGRFLEHSRVYCFGEGADELMYISSADFMTRNTRRRVEVACPVTDAAVRRKLHHILDVCLSDNVKARQLLPDGSYTAIPSGDRELDCQRLLMEEAMDMAPQKPIPHKAMRLAGRIFRKILGNINEAESS</sequence>
<keyword evidence="5 6" id="KW-0067">ATP-binding</keyword>
<evidence type="ECO:0000313" key="12">
    <source>
        <dbReference type="EMBL" id="HIS96919.1"/>
    </source>
</evidence>
<evidence type="ECO:0000259" key="11">
    <source>
        <dbReference type="Pfam" id="PF17941"/>
    </source>
</evidence>
<dbReference type="GO" id="GO:0005524">
    <property type="term" value="F:ATP binding"/>
    <property type="evidence" value="ECO:0007669"/>
    <property type="project" value="UniProtKB-KW"/>
</dbReference>
<dbReference type="InterPro" id="IPR025200">
    <property type="entry name" value="PPK_C_dom2"/>
</dbReference>
<feature type="binding site" evidence="6">
    <location>
        <position position="583"/>
    </location>
    <ligand>
        <name>ATP</name>
        <dbReference type="ChEBI" id="CHEBI:30616"/>
    </ligand>
</feature>
<dbReference type="Pfam" id="PF02503">
    <property type="entry name" value="PP_kinase"/>
    <property type="match status" value="1"/>
</dbReference>
<feature type="binding site" evidence="6">
    <location>
        <position position="462"/>
    </location>
    <ligand>
        <name>ATP</name>
        <dbReference type="ChEBI" id="CHEBI:30616"/>
    </ligand>
</feature>
<gene>
    <name evidence="12" type="primary">ppk1</name>
    <name evidence="6" type="synonym">ppk</name>
    <name evidence="12" type="ORF">IAD42_02975</name>
</gene>
<evidence type="ECO:0000256" key="4">
    <source>
        <dbReference type="ARBA" id="ARBA00022777"/>
    </source>
</evidence>
<dbReference type="GO" id="GO:0008976">
    <property type="term" value="F:polyphosphate kinase activity"/>
    <property type="evidence" value="ECO:0007669"/>
    <property type="project" value="UniProtKB-UniRule"/>
</dbReference>
<evidence type="ECO:0000256" key="6">
    <source>
        <dbReference type="HAMAP-Rule" id="MF_00347"/>
    </source>
</evidence>
<dbReference type="Proteomes" id="UP000886876">
    <property type="component" value="Unassembled WGS sequence"/>
</dbReference>
<evidence type="ECO:0000256" key="2">
    <source>
        <dbReference type="ARBA" id="ARBA00022679"/>
    </source>
</evidence>
<name>A0A9D1G587_9FIRM</name>
<dbReference type="Pfam" id="PF13089">
    <property type="entry name" value="PP_kinase_N"/>
    <property type="match status" value="1"/>
</dbReference>
<feature type="domain" description="Polyphosphate kinase middle" evidence="8">
    <location>
        <begin position="122"/>
        <end position="299"/>
    </location>
</feature>
<comment type="similarity">
    <text evidence="6 7">Belongs to the polyphosphate kinase 1 (PPK1) family.</text>
</comment>
<comment type="cofactor">
    <cofactor evidence="6">
        <name>Mg(2+)</name>
        <dbReference type="ChEBI" id="CHEBI:18420"/>
    </cofactor>
</comment>
<dbReference type="Gene3D" id="3.30.870.10">
    <property type="entry name" value="Endonuclease Chain A"/>
    <property type="match status" value="2"/>
</dbReference>
<evidence type="ECO:0000256" key="3">
    <source>
        <dbReference type="ARBA" id="ARBA00022741"/>
    </source>
</evidence>
<dbReference type="Gene3D" id="3.30.1840.10">
    <property type="entry name" value="Polyphosphate kinase middle domain"/>
    <property type="match status" value="1"/>
</dbReference>
<keyword evidence="2 6" id="KW-0808">Transferase</keyword>
<dbReference type="InterPro" id="IPR024953">
    <property type="entry name" value="PP_kinase_middle"/>
</dbReference>
<feature type="binding site" evidence="6">
    <location>
        <position position="555"/>
    </location>
    <ligand>
        <name>ATP</name>
        <dbReference type="ChEBI" id="CHEBI:30616"/>
    </ligand>
</feature>
<dbReference type="GO" id="GO:0009358">
    <property type="term" value="C:polyphosphate kinase complex"/>
    <property type="evidence" value="ECO:0007669"/>
    <property type="project" value="InterPro"/>
</dbReference>
<feature type="domain" description="Polyphosphate kinase N-terminal" evidence="9">
    <location>
        <begin position="8"/>
        <end position="111"/>
    </location>
</feature>
<keyword evidence="3 6" id="KW-0547">Nucleotide-binding</keyword>
<dbReference type="SUPFAM" id="SSF140356">
    <property type="entry name" value="PPK N-terminal domain-like"/>
    <property type="match status" value="1"/>
</dbReference>
<dbReference type="Gene3D" id="1.20.58.310">
    <property type="entry name" value="Polyphosphate kinase N-terminal domain"/>
    <property type="match status" value="1"/>
</dbReference>
<feature type="domain" description="Polyphosphate kinase C-terminal" evidence="11">
    <location>
        <begin position="326"/>
        <end position="486"/>
    </location>
</feature>
<dbReference type="PIRSF" id="PIRSF015589">
    <property type="entry name" value="PP_kinase"/>
    <property type="match status" value="1"/>
</dbReference>
<feature type="binding site" evidence="6">
    <location>
        <position position="399"/>
    </location>
    <ligand>
        <name>Mg(2+)</name>
        <dbReference type="ChEBI" id="CHEBI:18420"/>
    </ligand>
</feature>
<keyword evidence="4 6" id="KW-0418">Kinase</keyword>
<proteinExistence type="inferred from homology"/>
<organism evidence="12 13">
    <name type="scientific">Candidatus Scatomorpha pullistercoris</name>
    <dbReference type="NCBI Taxonomy" id="2840929"/>
    <lineage>
        <taxon>Bacteria</taxon>
        <taxon>Bacillati</taxon>
        <taxon>Bacillota</taxon>
        <taxon>Clostridia</taxon>
        <taxon>Eubacteriales</taxon>
        <taxon>Candidatus Scatomorpha</taxon>
    </lineage>
</organism>
<dbReference type="EC" id="2.7.4.1" evidence="6 7"/>
<reference evidence="12" key="1">
    <citation type="submission" date="2020-10" db="EMBL/GenBank/DDBJ databases">
        <authorList>
            <person name="Gilroy R."/>
        </authorList>
    </citation>
    <scope>NUCLEOTIDE SEQUENCE</scope>
    <source>
        <strain evidence="12">ChiHecec3B27-6122</strain>
    </source>
</reference>
<dbReference type="PANTHER" id="PTHR30218">
    <property type="entry name" value="POLYPHOSPHATE KINASE"/>
    <property type="match status" value="1"/>
</dbReference>
<dbReference type="SUPFAM" id="SSF143724">
    <property type="entry name" value="PHP14-like"/>
    <property type="match status" value="1"/>
</dbReference>
<protein>
    <recommendedName>
        <fullName evidence="6 7">Polyphosphate kinase</fullName>
        <ecNumber evidence="6 7">2.7.4.1</ecNumber>
    </recommendedName>
    <alternativeName>
        <fullName evidence="6">ATP-polyphosphate phosphotransferase</fullName>
    </alternativeName>
    <alternativeName>
        <fullName evidence="6">Polyphosphoric acid kinase</fullName>
    </alternativeName>
</protein>
<dbReference type="InterPro" id="IPR041108">
    <property type="entry name" value="PP_kinase_C_1"/>
</dbReference>
<dbReference type="GO" id="GO:0046872">
    <property type="term" value="F:metal ion binding"/>
    <property type="evidence" value="ECO:0007669"/>
    <property type="project" value="UniProtKB-KW"/>
</dbReference>
<dbReference type="NCBIfam" id="NF003921">
    <property type="entry name" value="PRK05443.2-2"/>
    <property type="match status" value="1"/>
</dbReference>
<comment type="PTM">
    <text evidence="6 7">An intermediate of this reaction is the autophosphorylated ppk in which a phosphate is covalently linked to a histidine residue through a N-P bond.</text>
</comment>
<evidence type="ECO:0000259" key="8">
    <source>
        <dbReference type="Pfam" id="PF02503"/>
    </source>
</evidence>
<dbReference type="NCBIfam" id="TIGR03705">
    <property type="entry name" value="poly_P_kin"/>
    <property type="match status" value="1"/>
</dbReference>
<keyword evidence="1 6" id="KW-0597">Phosphoprotein</keyword>
<keyword evidence="6" id="KW-0479">Metal-binding</keyword>
<dbReference type="InterPro" id="IPR003414">
    <property type="entry name" value="PP_kinase"/>
</dbReference>
<evidence type="ECO:0000259" key="10">
    <source>
        <dbReference type="Pfam" id="PF13090"/>
    </source>
</evidence>
<evidence type="ECO:0000256" key="5">
    <source>
        <dbReference type="ARBA" id="ARBA00022840"/>
    </source>
</evidence>
<dbReference type="Pfam" id="PF13090">
    <property type="entry name" value="PP_kinase_C"/>
    <property type="match status" value="1"/>
</dbReference>
<dbReference type="InterPro" id="IPR025198">
    <property type="entry name" value="PPK_N_dom"/>
</dbReference>
<evidence type="ECO:0000313" key="13">
    <source>
        <dbReference type="Proteomes" id="UP000886876"/>
    </source>
</evidence>
<evidence type="ECO:0000256" key="7">
    <source>
        <dbReference type="RuleBase" id="RU003800"/>
    </source>
</evidence>